<evidence type="ECO:0000256" key="1">
    <source>
        <dbReference type="ARBA" id="ARBA00022729"/>
    </source>
</evidence>
<dbReference type="RefSeq" id="WP_412442741.1">
    <property type="nucleotide sequence ID" value="NZ_CACRUT010000016.1"/>
</dbReference>
<sequence>MKKETFKQMLFSAALLTSVFEVQAQDNPITFTRDMTFRENYGWANSMCTPKIGDFDNDGVNDLWLDGQRQSYSWQTRTVFAKGLGERTFQADFEPIMETELDSTIVQKTDTIWKTDESGDFVLDGEGNKIVEEIIPVVDDEGKPVNDTIVTKNEVYVGTQNGLPQTAWSVGSQPIDFNADGLVDYLILHPGKVGDLQGYILVKNLGNGKFEVVEDEVLSSIKFSESPKKGDYNRFNEDNAYTSVVTGDYDKDGYVDLLITGNAYDGRFVKLLRNVNGERFEEMNVFEPLPFDVEVNRHGLWEESGAGEDPETGDPIESVYFQDQPTMKAKPLSHGSVVFFDMDNDGWLDIVVSGYADGTAMGDVGVEPDGDEIRFYRNQKDGTFKDVTDQLIPVAQDVLTNLGLETTGTLADVFTVWGSNNTVMMATDYNQDGLLDLWISGKKRGDIHETFCLINTPTEGSVFSFVEETVPMVGMTDAGNRGFFYADFNGDDVPDLYHRGHSDALKPDGNKWDWCRVFEVSEGGSVGLYTSYDLGYWSNDIFGGFTWIWDDSDPVPGNFGDVDNDGKLDIMAGGYEGGTDNFIISYNETDYEPVYPDAPAEVTAEAAENGQVTVKWPASYLSNGNVAVHNVYIRNNETGAVRMLVPANTETGKQLAYSMFGAYAVNYSMDEGLCFYVFEKLPAGSYTVGVQAVNYAYLASGFTTTEVTVTDGYETTIQAPEKQTDVKVAIEGNVITVNSSESAAVAIYNMQGAEVATGMTNTPIILNGRGVFVVKTNHKAVKIVK</sequence>
<feature type="chain" id="PRO_5026860696" evidence="2">
    <location>
        <begin position="25"/>
        <end position="785"/>
    </location>
</feature>
<feature type="signal peptide" evidence="2">
    <location>
        <begin position="1"/>
        <end position="24"/>
    </location>
</feature>
<keyword evidence="1 2" id="KW-0732">Signal</keyword>
<gene>
    <name evidence="3" type="ORF">PCLFYP37_03007</name>
</gene>
<dbReference type="PANTHER" id="PTHR13412">
    <property type="entry name" value="T-CELL IMMUNOMODULATORY PROTEIN HOMOLOG"/>
    <property type="match status" value="1"/>
</dbReference>
<dbReference type="InterPro" id="IPR024881">
    <property type="entry name" value="Tip"/>
</dbReference>
<accession>A0A6N3F425</accession>
<evidence type="ECO:0000313" key="3">
    <source>
        <dbReference type="EMBL" id="VYU46711.1"/>
    </source>
</evidence>
<name>A0A6N3F425_9BACT</name>
<dbReference type="SUPFAM" id="SSF49265">
    <property type="entry name" value="Fibronectin type III"/>
    <property type="match status" value="1"/>
</dbReference>
<dbReference type="InterPro" id="IPR013517">
    <property type="entry name" value="FG-GAP"/>
</dbReference>
<evidence type="ECO:0000256" key="2">
    <source>
        <dbReference type="SAM" id="SignalP"/>
    </source>
</evidence>
<reference evidence="3" key="1">
    <citation type="submission" date="2019-11" db="EMBL/GenBank/DDBJ databases">
        <authorList>
            <person name="Feng L."/>
        </authorList>
    </citation>
    <scope>NUCLEOTIDE SEQUENCE</scope>
    <source>
        <strain evidence="3">PclaraLFYP37</strain>
    </source>
</reference>
<dbReference type="EMBL" id="CACRUT010000016">
    <property type="protein sequence ID" value="VYU46711.1"/>
    <property type="molecule type" value="Genomic_DNA"/>
</dbReference>
<dbReference type="InterPro" id="IPR036116">
    <property type="entry name" value="FN3_sf"/>
</dbReference>
<organism evidence="3">
    <name type="scientific">Paraprevotella clara</name>
    <dbReference type="NCBI Taxonomy" id="454154"/>
    <lineage>
        <taxon>Bacteria</taxon>
        <taxon>Pseudomonadati</taxon>
        <taxon>Bacteroidota</taxon>
        <taxon>Bacteroidia</taxon>
        <taxon>Bacteroidales</taxon>
        <taxon>Prevotellaceae</taxon>
        <taxon>Paraprevotella</taxon>
    </lineage>
</organism>
<proteinExistence type="predicted"/>
<dbReference type="InterPro" id="IPR028994">
    <property type="entry name" value="Integrin_alpha_N"/>
</dbReference>
<dbReference type="AlphaFoldDB" id="A0A6N3F425"/>
<dbReference type="SUPFAM" id="SSF69318">
    <property type="entry name" value="Integrin alpha N-terminal domain"/>
    <property type="match status" value="1"/>
</dbReference>
<dbReference type="PANTHER" id="PTHR13412:SF0">
    <property type="entry name" value="T-CELL IMMUNOMODULATORY PROTEIN"/>
    <property type="match status" value="1"/>
</dbReference>
<protein>
    <submittedName>
        <fullName evidence="3">FG-GAP repeat protein</fullName>
    </submittedName>
</protein>
<dbReference type="Pfam" id="PF13517">
    <property type="entry name" value="FG-GAP_3"/>
    <property type="match status" value="1"/>
</dbReference>